<evidence type="ECO:0000256" key="4">
    <source>
        <dbReference type="ARBA" id="ARBA00022729"/>
    </source>
</evidence>
<reference evidence="9 10" key="1">
    <citation type="submission" date="2016-03" db="EMBL/GenBank/DDBJ databases">
        <title>Draft genome sequence of Flavobacterium fryxellicola DSM 16209.</title>
        <authorList>
            <person name="Shin S.-K."/>
            <person name="Yi H."/>
        </authorList>
    </citation>
    <scope>NUCLEOTIDE SEQUENCE [LARGE SCALE GENOMIC DNA]</scope>
    <source>
        <strain evidence="9 10">DSM 16209</strain>
    </source>
</reference>
<comment type="caution">
    <text evidence="9">The sequence shown here is derived from an EMBL/GenBank/DDBJ whole genome shotgun (WGS) entry which is preliminary data.</text>
</comment>
<dbReference type="STRING" id="249352.SAMN05444395_1202"/>
<dbReference type="SUPFAM" id="SSF103647">
    <property type="entry name" value="TSP type-3 repeat"/>
    <property type="match status" value="1"/>
</dbReference>
<dbReference type="Pfam" id="PF18962">
    <property type="entry name" value="Por_Secre_tail"/>
    <property type="match status" value="1"/>
</dbReference>
<dbReference type="InterPro" id="IPR013320">
    <property type="entry name" value="ConA-like_dom_sf"/>
</dbReference>
<dbReference type="GO" id="GO:0005737">
    <property type="term" value="C:cytoplasm"/>
    <property type="evidence" value="ECO:0007669"/>
    <property type="project" value="UniProtKB-SubCell"/>
</dbReference>
<dbReference type="GO" id="GO:0005509">
    <property type="term" value="F:calcium ion binding"/>
    <property type="evidence" value="ECO:0007669"/>
    <property type="project" value="InterPro"/>
</dbReference>
<dbReference type="NCBIfam" id="TIGR04183">
    <property type="entry name" value="Por_Secre_tail"/>
    <property type="match status" value="1"/>
</dbReference>
<dbReference type="SUPFAM" id="SSF49899">
    <property type="entry name" value="Concanavalin A-like lectins/glucanases"/>
    <property type="match status" value="1"/>
</dbReference>
<dbReference type="Gene3D" id="2.60.120.200">
    <property type="match status" value="1"/>
</dbReference>
<organism evidence="9 10">
    <name type="scientific">Flavobacterium fryxellicola</name>
    <dbReference type="NCBI Taxonomy" id="249352"/>
    <lineage>
        <taxon>Bacteria</taxon>
        <taxon>Pseudomonadati</taxon>
        <taxon>Bacteroidota</taxon>
        <taxon>Flavobacteriia</taxon>
        <taxon>Flavobacteriales</taxon>
        <taxon>Flavobacteriaceae</taxon>
        <taxon>Flavobacterium</taxon>
    </lineage>
</organism>
<dbReference type="PANTHER" id="PTHR42535">
    <property type="entry name" value="OOKINETE PROTEIN, PUTATIVE-RELATED"/>
    <property type="match status" value="1"/>
</dbReference>
<evidence type="ECO:0000313" key="9">
    <source>
        <dbReference type="EMBL" id="OAB26621.1"/>
    </source>
</evidence>
<keyword evidence="10" id="KW-1185">Reference proteome</keyword>
<proteinExistence type="predicted"/>
<evidence type="ECO:0000313" key="10">
    <source>
        <dbReference type="Proteomes" id="UP000077164"/>
    </source>
</evidence>
<keyword evidence="6" id="KW-1015">Disulfide bond</keyword>
<dbReference type="EMBL" id="LVJE01000028">
    <property type="protein sequence ID" value="OAB26621.1"/>
    <property type="molecule type" value="Genomic_DNA"/>
</dbReference>
<evidence type="ECO:0000256" key="3">
    <source>
        <dbReference type="ARBA" id="ARBA00022490"/>
    </source>
</evidence>
<dbReference type="Proteomes" id="UP000077164">
    <property type="component" value="Unassembled WGS sequence"/>
</dbReference>
<dbReference type="RefSeq" id="WP_066081934.1">
    <property type="nucleotide sequence ID" value="NZ_FRDK01000020.1"/>
</dbReference>
<evidence type="ECO:0000256" key="1">
    <source>
        <dbReference type="ARBA" id="ARBA00004138"/>
    </source>
</evidence>
<accession>A0A167VPC0</accession>
<dbReference type="Pfam" id="PF22544">
    <property type="entry name" value="HYDIN_VesB_CFA65-like_Ig"/>
    <property type="match status" value="1"/>
</dbReference>
<dbReference type="Pfam" id="PF13385">
    <property type="entry name" value="Laminin_G_3"/>
    <property type="match status" value="1"/>
</dbReference>
<dbReference type="SMART" id="SM00560">
    <property type="entry name" value="LamGL"/>
    <property type="match status" value="1"/>
</dbReference>
<dbReference type="NCBIfam" id="NF012200">
    <property type="entry name" value="choice_anch_D"/>
    <property type="match status" value="1"/>
</dbReference>
<comment type="subcellular location">
    <subcellularLocation>
        <location evidence="1">Cell projection</location>
        <location evidence="1">Cilium</location>
    </subcellularLocation>
    <subcellularLocation>
        <location evidence="2">Cytoplasm</location>
    </subcellularLocation>
</comment>
<dbReference type="OrthoDB" id="2582440at2"/>
<dbReference type="Gene3D" id="2.60.40.10">
    <property type="entry name" value="Immunoglobulins"/>
    <property type="match status" value="1"/>
</dbReference>
<dbReference type="InterPro" id="IPR028974">
    <property type="entry name" value="TSP_type-3_rpt"/>
</dbReference>
<evidence type="ECO:0000259" key="8">
    <source>
        <dbReference type="SMART" id="SM00560"/>
    </source>
</evidence>
<protein>
    <recommendedName>
        <fullName evidence="8">LamG-like jellyroll fold domain-containing protein</fullName>
    </recommendedName>
</protein>
<evidence type="ECO:0000256" key="5">
    <source>
        <dbReference type="ARBA" id="ARBA00023069"/>
    </source>
</evidence>
<keyword evidence="3" id="KW-0963">Cytoplasm</keyword>
<evidence type="ECO:0000256" key="2">
    <source>
        <dbReference type="ARBA" id="ARBA00004496"/>
    </source>
</evidence>
<dbReference type="PANTHER" id="PTHR42535:SF2">
    <property type="entry name" value="CHROMOSOME UNDETERMINED SCAFFOLD_146, WHOLE GENOME SHOTGUN SEQUENCE"/>
    <property type="match status" value="1"/>
</dbReference>
<dbReference type="InterPro" id="IPR026444">
    <property type="entry name" value="Secre_tail"/>
</dbReference>
<dbReference type="InterPro" id="IPR013783">
    <property type="entry name" value="Ig-like_fold"/>
</dbReference>
<dbReference type="GO" id="GO:0005975">
    <property type="term" value="P:carbohydrate metabolic process"/>
    <property type="evidence" value="ECO:0007669"/>
    <property type="project" value="UniProtKB-ARBA"/>
</dbReference>
<dbReference type="GO" id="GO:0004553">
    <property type="term" value="F:hydrolase activity, hydrolyzing O-glycosyl compounds"/>
    <property type="evidence" value="ECO:0007669"/>
    <property type="project" value="UniProtKB-ARBA"/>
</dbReference>
<keyword evidence="7" id="KW-0966">Cell projection</keyword>
<keyword evidence="5" id="KW-0969">Cilium</keyword>
<evidence type="ECO:0000256" key="7">
    <source>
        <dbReference type="ARBA" id="ARBA00023273"/>
    </source>
</evidence>
<sequence length="1592" mass="172750">MKKTTLKLYATLVCILLPLLGFTQLQTFILSESFVVQTRISTRSIETFIGGSCFKPNANGIAIENTNNTIDPTAADHWKTKKKSELSTVTLVIAPEGSRNSHQSATDNKNELLLVPSPILKTYADPEITILGNAATIVDGDTTPTSTDWTDFGSMETSTGAIIKTYTIQNTGTADLSIGAITISGTNAANFTLATSPNAIIPAGGSSTFSVRFDPDTLGLKTAALSIVNNDIDENPYNYSIQGTGIQTFFDSDGDGIYDNFDIDDDNDGILDATEELNCNNANGTKVAYKFLNETFGTGGRTASFTAAYNATTTYCYEDGIAGPNTTQCPFQSSKILDDGEYTVVSKITGTTASDPENIHGDLAWYNGEDHTPGDVNGRMAVFNASFTPGIFYETTITGVLSNLPITYSFWALNIMAKNTFPNSILPNITVEFYDLSNNFLTSFNTGDIGRCSGSTTDNSCAQGVWKQFTTSVNLGNINAFTIRFKNNAPGGGGNDLALDDILISQTLCDLDRDGVADVFDLDSDNDGIEDVIEVGLAHLSGGQGKIATAWADANGNGLHDNAEAIAMLPALDSDGDGVPNYLDLDSDNDSLFDVDESGAGNSNAVAGFINGDGDINGDGTGDGLDTETFRSKDTDGNGINELFGDGILDIYDYGTGLNQYGNLGQGSTVAPFLNYLLDTDGDGIPNYIDIKSNGLTFDIANTLLLYSYKTLDADNNGIIDGTADVDKDGILDNFDTNTAQFGSPRDLRTKLFLDFDGRNDYGQSTSILGGLGTATLMGWINLNPNFATAGVLVGQDKFQIRVSAAKKLEAVVNGTLVTYATALNVSQWYHVAAVYDSSTIKLYLNGALVATQAKTGSITTDASLLTLGRNPLANSSYFKGKIDEIRVFNVALTESQVQRMVYQEIQDSGSEVRGAFIPKNIATAPASLPFANLLRYYRMDYYKDDIIDDLSTPAIDVSGTKIYNHKNIYQQQAPLPFLTERSGSFATAVNNPAKEIRGNDIMENDWSIVKVQHDITETANNLDLGMVVDSGKKITMNNNTKIQNDWYLKLDGKIDLTGMSQLVQTTESDLDVASAGSIERDQQGQSNLYNYNYWSSPVSPINTVTNNTNYSVNGIMRDGTNPATPASITWVSGYNGAATSPISLARYWLYKFDNYASVYANWVQINETSPLRVGQGFTLKGDGAASGTQNYTFVGKPNNGTILTNTVSAEQLLLTGNPYPSAIDAYAFINDNLTSVDRPQDTGLDGTIYFWEHSSSNNSHFLKEYLGGYAMLNLSGGLPPVVPELISGVGLSTKIPKQHIPVGQGFFVYGKTGGGGAVIFNNSQRTFQRETDATSNTLFKNKSKTKEENSWDTNSNDPIKKDTLKRIRLGFNSASNFHRQVLLAFMQEKATSAIDYGYDGYILDDFPTDMYFLNGTEQLVIQGEGFFNSESSFPIGVKTNADGPIKFLIDELENFESDQPIFIYDDQTKIYHNIRNEVFEINLLKGEFHDRFSLRFKDKTLGTADEIEHNTDIVILYAPNKNALIIHNNKTASAVQEVTLFSILGQAIAHWDVENQGQENIQLPVKKISSGVYIVKLKTEQGVLSKKIIVL</sequence>
<evidence type="ECO:0000256" key="6">
    <source>
        <dbReference type="ARBA" id="ARBA00023157"/>
    </source>
</evidence>
<gene>
    <name evidence="9" type="ORF">FBFR_12730</name>
</gene>
<dbReference type="InterPro" id="IPR006558">
    <property type="entry name" value="LamG-like"/>
</dbReference>
<keyword evidence="4" id="KW-0732">Signal</keyword>
<feature type="domain" description="LamG-like jellyroll fold" evidence="8">
    <location>
        <begin position="773"/>
        <end position="896"/>
    </location>
</feature>
<name>A0A167VPC0_9FLAO</name>
<dbReference type="InterPro" id="IPR053879">
    <property type="entry name" value="HYDIN_VesB_CFA65-like_Ig"/>
</dbReference>